<organism evidence="1">
    <name type="scientific">viral metagenome</name>
    <dbReference type="NCBI Taxonomy" id="1070528"/>
    <lineage>
        <taxon>unclassified sequences</taxon>
        <taxon>metagenomes</taxon>
        <taxon>organismal metagenomes</taxon>
    </lineage>
</organism>
<evidence type="ECO:0000313" key="1">
    <source>
        <dbReference type="EMBL" id="QJA45162.1"/>
    </source>
</evidence>
<proteinExistence type="predicted"/>
<reference evidence="1" key="1">
    <citation type="submission" date="2020-03" db="EMBL/GenBank/DDBJ databases">
        <title>The deep terrestrial virosphere.</title>
        <authorList>
            <person name="Holmfeldt K."/>
            <person name="Nilsson E."/>
            <person name="Simone D."/>
            <person name="Lopez-Fernandez M."/>
            <person name="Wu X."/>
            <person name="de Brujin I."/>
            <person name="Lundin D."/>
            <person name="Andersson A."/>
            <person name="Bertilsson S."/>
            <person name="Dopson M."/>
        </authorList>
    </citation>
    <scope>NUCLEOTIDE SEQUENCE</scope>
    <source>
        <strain evidence="1">TM448A00186</strain>
        <strain evidence="2">TM448B01652</strain>
    </source>
</reference>
<dbReference type="EMBL" id="MT144803">
    <property type="protein sequence ID" value="QJH99695.1"/>
    <property type="molecule type" value="Genomic_DNA"/>
</dbReference>
<sequence length="145" mass="18222">MVTHDEWEWEPMYKQWLYKPDKTVLRNRQLGRWYGFLNWKIDNVGFITSVKYVFPETFFRFRYCKNYYKFYPDFEVRYIQTLYPEYQTFMEMTGGKGKMIRSLYHFYPFLQLRVIEGVEYEAIMHNFERIGISFEEELEYEEECR</sequence>
<evidence type="ECO:0000313" key="2">
    <source>
        <dbReference type="EMBL" id="QJH99695.1"/>
    </source>
</evidence>
<dbReference type="AlphaFoldDB" id="A0A6H1ZCH2"/>
<accession>A0A6H1ZCH2</accession>
<protein>
    <submittedName>
        <fullName evidence="1">Uncharacterized protein</fullName>
    </submittedName>
</protein>
<dbReference type="EMBL" id="MT143986">
    <property type="protein sequence ID" value="QJA45162.1"/>
    <property type="molecule type" value="Genomic_DNA"/>
</dbReference>
<gene>
    <name evidence="1" type="ORF">TM448A00186_0074</name>
    <name evidence="2" type="ORF">TM448B01652_0008</name>
</gene>
<name>A0A6H1ZCH2_9ZZZZ</name>